<name>A0A1X2GEW3_9FUNG</name>
<evidence type="ECO:0000313" key="7">
    <source>
        <dbReference type="Proteomes" id="UP000242146"/>
    </source>
</evidence>
<protein>
    <submittedName>
        <fullName evidence="6">S-adenosyl-L-methionine-dependent methyltransferase</fullName>
    </submittedName>
</protein>
<keyword evidence="2 6" id="KW-0489">Methyltransferase</keyword>
<dbReference type="Proteomes" id="UP000242146">
    <property type="component" value="Unassembled WGS sequence"/>
</dbReference>
<sequence length="310" mass="34783">MAGVQFKISLPSPPQDPGHTSHSDCSSCSFQKSVMTTFAKSSFDALSYMNFRPSYNKLAMQSFLQHHHGDRLLAVDLGCGPGTATLLLTDCFDQVIGIDPSDSMLVTARSTAKAKGITNVDFVQGSDHKLPLADHSVDLLTIAQSLHWFDPTLFLPEAKRVLKPSGTLVAWGYMYGEIDGHSDLLRQLGRHTTLADYWEPGRTIAEGGCISWLPLFQQYFGHVQHFSYPTKLTPMSQIQHPPWMDPSELTYPGLVQYTKTWSCYKNWKDDPANANQPDVIDAFFQANLRHTSESTYRIQWPHSIILAQFE</sequence>
<dbReference type="InterPro" id="IPR051052">
    <property type="entry name" value="Diverse_substrate_MTase"/>
</dbReference>
<dbReference type="PANTHER" id="PTHR44942">
    <property type="entry name" value="METHYLTRANSF_11 DOMAIN-CONTAINING PROTEIN"/>
    <property type="match status" value="1"/>
</dbReference>
<dbReference type="InterPro" id="IPR029063">
    <property type="entry name" value="SAM-dependent_MTases_sf"/>
</dbReference>
<evidence type="ECO:0000313" key="6">
    <source>
        <dbReference type="EMBL" id="ORX52295.1"/>
    </source>
</evidence>
<dbReference type="SUPFAM" id="SSF53335">
    <property type="entry name" value="S-adenosyl-L-methionine-dependent methyltransferases"/>
    <property type="match status" value="1"/>
</dbReference>
<organism evidence="6 7">
    <name type="scientific">Hesseltinella vesiculosa</name>
    <dbReference type="NCBI Taxonomy" id="101127"/>
    <lineage>
        <taxon>Eukaryota</taxon>
        <taxon>Fungi</taxon>
        <taxon>Fungi incertae sedis</taxon>
        <taxon>Mucoromycota</taxon>
        <taxon>Mucoromycotina</taxon>
        <taxon>Mucoromycetes</taxon>
        <taxon>Mucorales</taxon>
        <taxon>Cunninghamellaceae</taxon>
        <taxon>Hesseltinella</taxon>
    </lineage>
</organism>
<feature type="domain" description="Methyltransferase type 11" evidence="5">
    <location>
        <begin position="75"/>
        <end position="169"/>
    </location>
</feature>
<comment type="similarity">
    <text evidence="1">Belongs to the methyltransferase superfamily.</text>
</comment>
<dbReference type="OrthoDB" id="10027013at2759"/>
<dbReference type="STRING" id="101127.A0A1X2GEW3"/>
<comment type="caution">
    <text evidence="6">The sequence shown here is derived from an EMBL/GenBank/DDBJ whole genome shotgun (WGS) entry which is preliminary data.</text>
</comment>
<feature type="region of interest" description="Disordered" evidence="4">
    <location>
        <begin position="1"/>
        <end position="23"/>
    </location>
</feature>
<dbReference type="AlphaFoldDB" id="A0A1X2GEW3"/>
<dbReference type="EMBL" id="MCGT01000018">
    <property type="protein sequence ID" value="ORX52295.1"/>
    <property type="molecule type" value="Genomic_DNA"/>
</dbReference>
<dbReference type="InterPro" id="IPR013216">
    <property type="entry name" value="Methyltransf_11"/>
</dbReference>
<reference evidence="6 7" key="1">
    <citation type="submission" date="2016-07" db="EMBL/GenBank/DDBJ databases">
        <title>Pervasive Adenine N6-methylation of Active Genes in Fungi.</title>
        <authorList>
            <consortium name="DOE Joint Genome Institute"/>
            <person name="Mondo S.J."/>
            <person name="Dannebaum R.O."/>
            <person name="Kuo R.C."/>
            <person name="Labutti K."/>
            <person name="Haridas S."/>
            <person name="Kuo A."/>
            <person name="Salamov A."/>
            <person name="Ahrendt S.R."/>
            <person name="Lipzen A."/>
            <person name="Sullivan W."/>
            <person name="Andreopoulos W.B."/>
            <person name="Clum A."/>
            <person name="Lindquist E."/>
            <person name="Daum C."/>
            <person name="Ramamoorthy G.K."/>
            <person name="Gryganskyi A."/>
            <person name="Culley D."/>
            <person name="Magnuson J.K."/>
            <person name="James T.Y."/>
            <person name="O'Malley M.A."/>
            <person name="Stajich J.E."/>
            <person name="Spatafora J.W."/>
            <person name="Visel A."/>
            <person name="Grigoriev I.V."/>
        </authorList>
    </citation>
    <scope>NUCLEOTIDE SEQUENCE [LARGE SCALE GENOMIC DNA]</scope>
    <source>
        <strain evidence="6 7">NRRL 3301</strain>
    </source>
</reference>
<evidence type="ECO:0000259" key="5">
    <source>
        <dbReference type="Pfam" id="PF08241"/>
    </source>
</evidence>
<accession>A0A1X2GEW3</accession>
<proteinExistence type="inferred from homology"/>
<evidence type="ECO:0000256" key="1">
    <source>
        <dbReference type="ARBA" id="ARBA00008361"/>
    </source>
</evidence>
<dbReference type="Gene3D" id="3.40.50.150">
    <property type="entry name" value="Vaccinia Virus protein VP39"/>
    <property type="match status" value="1"/>
</dbReference>
<keyword evidence="7" id="KW-1185">Reference proteome</keyword>
<keyword evidence="3 6" id="KW-0808">Transferase</keyword>
<evidence type="ECO:0000256" key="2">
    <source>
        <dbReference type="ARBA" id="ARBA00022603"/>
    </source>
</evidence>
<evidence type="ECO:0000256" key="3">
    <source>
        <dbReference type="ARBA" id="ARBA00022679"/>
    </source>
</evidence>
<gene>
    <name evidence="6" type="ORF">DM01DRAFT_1408200</name>
</gene>
<dbReference type="Pfam" id="PF08241">
    <property type="entry name" value="Methyltransf_11"/>
    <property type="match status" value="1"/>
</dbReference>
<evidence type="ECO:0000256" key="4">
    <source>
        <dbReference type="SAM" id="MobiDB-lite"/>
    </source>
</evidence>
<dbReference type="PANTHER" id="PTHR44942:SF4">
    <property type="entry name" value="METHYLTRANSFERASE TYPE 11 DOMAIN-CONTAINING PROTEIN"/>
    <property type="match status" value="1"/>
</dbReference>
<dbReference type="GO" id="GO:0032259">
    <property type="term" value="P:methylation"/>
    <property type="evidence" value="ECO:0007669"/>
    <property type="project" value="UniProtKB-KW"/>
</dbReference>
<dbReference type="CDD" id="cd02440">
    <property type="entry name" value="AdoMet_MTases"/>
    <property type="match status" value="1"/>
</dbReference>
<dbReference type="GO" id="GO:0008757">
    <property type="term" value="F:S-adenosylmethionine-dependent methyltransferase activity"/>
    <property type="evidence" value="ECO:0007669"/>
    <property type="project" value="InterPro"/>
</dbReference>